<name>A0AAD6GG32_9EURO</name>
<keyword evidence="2" id="KW-1185">Reference proteome</keyword>
<accession>A0AAD6GG32</accession>
<protein>
    <submittedName>
        <fullName evidence="1">Uncharacterized protein</fullName>
    </submittedName>
</protein>
<evidence type="ECO:0000313" key="2">
    <source>
        <dbReference type="Proteomes" id="UP001220324"/>
    </source>
</evidence>
<dbReference type="EMBL" id="JAQIZZ010000005">
    <property type="protein sequence ID" value="KAJ5540780.1"/>
    <property type="molecule type" value="Genomic_DNA"/>
</dbReference>
<proteinExistence type="predicted"/>
<comment type="caution">
    <text evidence="1">The sequence shown here is derived from an EMBL/GenBank/DDBJ whole genome shotgun (WGS) entry which is preliminary data.</text>
</comment>
<dbReference type="AlphaFoldDB" id="A0AAD6GG32"/>
<evidence type="ECO:0000313" key="1">
    <source>
        <dbReference type="EMBL" id="KAJ5540780.1"/>
    </source>
</evidence>
<dbReference type="Proteomes" id="UP001220324">
    <property type="component" value="Unassembled WGS sequence"/>
</dbReference>
<organism evidence="1 2">
    <name type="scientific">Penicillium frequentans</name>
    <dbReference type="NCBI Taxonomy" id="3151616"/>
    <lineage>
        <taxon>Eukaryota</taxon>
        <taxon>Fungi</taxon>
        <taxon>Dikarya</taxon>
        <taxon>Ascomycota</taxon>
        <taxon>Pezizomycotina</taxon>
        <taxon>Eurotiomycetes</taxon>
        <taxon>Eurotiomycetidae</taxon>
        <taxon>Eurotiales</taxon>
        <taxon>Aspergillaceae</taxon>
        <taxon>Penicillium</taxon>
    </lineage>
</organism>
<gene>
    <name evidence="1" type="ORF">N7494_005856</name>
</gene>
<reference evidence="1 2" key="1">
    <citation type="journal article" date="2023" name="IMA Fungus">
        <title>Comparative genomic study of the Penicillium genus elucidates a diverse pangenome and 15 lateral gene transfer events.</title>
        <authorList>
            <person name="Petersen C."/>
            <person name="Sorensen T."/>
            <person name="Nielsen M.R."/>
            <person name="Sondergaard T.E."/>
            <person name="Sorensen J.L."/>
            <person name="Fitzpatrick D.A."/>
            <person name="Frisvad J.C."/>
            <person name="Nielsen K.L."/>
        </authorList>
    </citation>
    <scope>NUCLEOTIDE SEQUENCE [LARGE SCALE GENOMIC DNA]</scope>
    <source>
        <strain evidence="1 2">IBT 35679</strain>
    </source>
</reference>
<sequence length="85" mass="9914">MPSQEVVILMDAFHWMEKISTPSQMRQQSYDLRVDREGWRRCPASEAIMLDLIASRTSSRGHSLILVLSPRYLEEEEQLGPILFH</sequence>